<comment type="caution">
    <text evidence="1">The sequence shown here is derived from an EMBL/GenBank/DDBJ whole genome shotgun (WGS) entry which is preliminary data.</text>
</comment>
<keyword evidence="2" id="KW-1185">Reference proteome</keyword>
<dbReference type="InterPro" id="IPR006524">
    <property type="entry name" value="ArpU-like"/>
</dbReference>
<gene>
    <name evidence="1" type="ORF">GJU41_22530</name>
</gene>
<sequence length="130" mass="15642">MNKKQISVAVESELKRYKFYLLTTPEDQMPKFTSEFKLLMPALTDEDISDFERERHEYLNRIVQAINRLTKKSRELIIQKHFKEEDIFDYEVYSNLGLSEWYYHQRAKPKAYRDFAISLGIFKPSFQTMG</sequence>
<dbReference type="NCBIfam" id="TIGR01637">
    <property type="entry name" value="phage_arpU"/>
    <property type="match status" value="1"/>
</dbReference>
<evidence type="ECO:0000313" key="2">
    <source>
        <dbReference type="Proteomes" id="UP000441585"/>
    </source>
</evidence>
<dbReference type="AlphaFoldDB" id="A0A6I2MLI6"/>
<reference evidence="1 2" key="1">
    <citation type="submission" date="2019-11" db="EMBL/GenBank/DDBJ databases">
        <title>Bacillus idriensis genome.</title>
        <authorList>
            <person name="Konopka E.N."/>
            <person name="Newman J.D."/>
        </authorList>
    </citation>
    <scope>NUCLEOTIDE SEQUENCE [LARGE SCALE GENOMIC DNA]</scope>
    <source>
        <strain evidence="1 2">DSM 19097</strain>
    </source>
</reference>
<proteinExistence type="predicted"/>
<name>A0A6I2MLI6_9BACI</name>
<protein>
    <submittedName>
        <fullName evidence="1">ArpU family transcriptional regulator</fullName>
    </submittedName>
</protein>
<dbReference type="RefSeq" id="WP_154319667.1">
    <property type="nucleotide sequence ID" value="NZ_CAJGAA010000013.1"/>
</dbReference>
<organism evidence="1 2">
    <name type="scientific">Metabacillus idriensis</name>
    <dbReference type="NCBI Taxonomy" id="324768"/>
    <lineage>
        <taxon>Bacteria</taxon>
        <taxon>Bacillati</taxon>
        <taxon>Bacillota</taxon>
        <taxon>Bacilli</taxon>
        <taxon>Bacillales</taxon>
        <taxon>Bacillaceae</taxon>
        <taxon>Metabacillus</taxon>
    </lineage>
</organism>
<accession>A0A6I2MLI6</accession>
<dbReference type="Proteomes" id="UP000441585">
    <property type="component" value="Unassembled WGS sequence"/>
</dbReference>
<dbReference type="EMBL" id="WKKF01000016">
    <property type="protein sequence ID" value="MRX56723.1"/>
    <property type="molecule type" value="Genomic_DNA"/>
</dbReference>
<evidence type="ECO:0000313" key="1">
    <source>
        <dbReference type="EMBL" id="MRX56723.1"/>
    </source>
</evidence>